<feature type="compositionally biased region" description="Basic and acidic residues" evidence="1">
    <location>
        <begin position="559"/>
        <end position="585"/>
    </location>
</feature>
<name>A0A1F6V6Y6_9BACT</name>
<dbReference type="Proteomes" id="UP000177370">
    <property type="component" value="Unassembled WGS sequence"/>
</dbReference>
<reference evidence="4 5" key="1">
    <citation type="journal article" date="2016" name="Nat. Commun.">
        <title>Thousands of microbial genomes shed light on interconnected biogeochemical processes in an aquifer system.</title>
        <authorList>
            <person name="Anantharaman K."/>
            <person name="Brown C.T."/>
            <person name="Hug L.A."/>
            <person name="Sharon I."/>
            <person name="Castelle C.J."/>
            <person name="Probst A.J."/>
            <person name="Thomas B.C."/>
            <person name="Singh A."/>
            <person name="Wilkins M.J."/>
            <person name="Karaoz U."/>
            <person name="Brodie E.L."/>
            <person name="Williams K.H."/>
            <person name="Hubbard S.S."/>
            <person name="Banfield J.F."/>
        </authorList>
    </citation>
    <scope>NUCLEOTIDE SEQUENCE [LARGE SCALE GENOMIC DNA]</scope>
</reference>
<feature type="region of interest" description="Disordered" evidence="1">
    <location>
        <begin position="625"/>
        <end position="697"/>
    </location>
</feature>
<comment type="caution">
    <text evidence="4">The sequence shown here is derived from an EMBL/GenBank/DDBJ whole genome shotgun (WGS) entry which is preliminary data.</text>
</comment>
<evidence type="ECO:0000313" key="5">
    <source>
        <dbReference type="Proteomes" id="UP000177370"/>
    </source>
</evidence>
<feature type="region of interest" description="Disordered" evidence="1">
    <location>
        <begin position="591"/>
        <end position="610"/>
    </location>
</feature>
<dbReference type="Pfam" id="PF23477">
    <property type="entry name" value="zf_Tbcl_2"/>
    <property type="match status" value="1"/>
</dbReference>
<sequence>MDSPEIPFNKELTYLGITTYRDKNTLFGIKRKDRRQHVYMLGKSGTGKSVLMFNMIIQNIQNGEGVCLVDPHGENVEGVLSAIPPHRMKDVVYFNPADADYHIGFNVLELVDPQYKHLVASGLMGIFTKIWANAWSARMEYILNNCILALLDTPGTTLLGIPRMLVDKDYRQKIISNLKDPVIKAFWVHEYEAWQDKFRNEAIAPIQNKVGQFLSTSIIRNVVGQSKSTINIFDMMNNGKIFLVNVSKGRIGEDNSALLGGMIITKIQLAAMERVRIPEESRKDFYLYVDEFQNFVTDAFAGILSEARKYRLNLTVAHQYTAQLISDKSSAVRDAIFGNVGTMIIFRVGADDAEFLEKEFEPEFTPQDIVNLPNYKIYLKLMIDGVTSRPFSAKTMPQMVKSGNKEVEQEVIRSSRELYCRPKDVVEREINNWSGMSLGNDSDGGSSALEKFPVICSLCKKETTVPFKPEKGRAVYCKDCIAKIKSGEVKVEKGSENQIKHDETKFYKPLADLGIEFERKDAGHVEEENRHPERTDTHTTKTTLPPHKSSVLGAIKKPARPDDPGRSSGVFHHDDESKKTKDNVALREVLNKTLTAPTPKPEPQASQPREEVSLDALKNKVKDIAATSKPAHNAAVGTTGKDRAAGPEEMGKLKDLIAAKSSETVPPEVEKKPEPTPIPTPPPAPEKKVVEPPLTKGNIKEVPEDVLMKILE</sequence>
<dbReference type="NCBIfam" id="TIGR04272">
    <property type="entry name" value="cxxc_cxxc_Mbark"/>
    <property type="match status" value="1"/>
</dbReference>
<evidence type="ECO:0000256" key="1">
    <source>
        <dbReference type="SAM" id="MobiDB-lite"/>
    </source>
</evidence>
<dbReference type="SUPFAM" id="SSF52540">
    <property type="entry name" value="P-loop containing nucleoside triphosphate hydrolases"/>
    <property type="match status" value="1"/>
</dbReference>
<dbReference type="Gene3D" id="3.40.50.300">
    <property type="entry name" value="P-loop containing nucleotide triphosphate hydrolases"/>
    <property type="match status" value="2"/>
</dbReference>
<evidence type="ECO:0000259" key="2">
    <source>
        <dbReference type="Pfam" id="PF10412"/>
    </source>
</evidence>
<dbReference type="PANTHER" id="PTHR30121">
    <property type="entry name" value="UNCHARACTERIZED PROTEIN YJGR-RELATED"/>
    <property type="match status" value="1"/>
</dbReference>
<feature type="domain" description="CxxC-x17-CxxC" evidence="3">
    <location>
        <begin position="451"/>
        <end position="483"/>
    </location>
</feature>
<protein>
    <submittedName>
        <fullName evidence="4">Uncharacterized protein</fullName>
    </submittedName>
</protein>
<organism evidence="4 5">
    <name type="scientific">Candidatus Nomurabacteria bacterium RIFCSPHIGHO2_01_FULL_40_24b</name>
    <dbReference type="NCBI Taxonomy" id="1801739"/>
    <lineage>
        <taxon>Bacteria</taxon>
        <taxon>Candidatus Nomuraibacteriota</taxon>
    </lineage>
</organism>
<dbReference type="EMBL" id="MFTP01000019">
    <property type="protein sequence ID" value="OGI65427.1"/>
    <property type="molecule type" value="Genomic_DNA"/>
</dbReference>
<feature type="region of interest" description="Disordered" evidence="1">
    <location>
        <begin position="523"/>
        <end position="585"/>
    </location>
</feature>
<dbReference type="InterPro" id="IPR019476">
    <property type="entry name" value="T4SS_TraD_DNA-bd"/>
</dbReference>
<feature type="compositionally biased region" description="Basic and acidic residues" evidence="1">
    <location>
        <begin position="640"/>
        <end position="657"/>
    </location>
</feature>
<evidence type="ECO:0000259" key="3">
    <source>
        <dbReference type="Pfam" id="PF23477"/>
    </source>
</evidence>
<dbReference type="InterPro" id="IPR051162">
    <property type="entry name" value="T4SS_component"/>
</dbReference>
<dbReference type="AlphaFoldDB" id="A0A1F6V6Y6"/>
<gene>
    <name evidence="4" type="ORF">A2647_02875</name>
</gene>
<dbReference type="PANTHER" id="PTHR30121:SF6">
    <property type="entry name" value="SLR6007 PROTEIN"/>
    <property type="match status" value="1"/>
</dbReference>
<evidence type="ECO:0000313" key="4">
    <source>
        <dbReference type="EMBL" id="OGI65427.1"/>
    </source>
</evidence>
<dbReference type="InterPro" id="IPR026363">
    <property type="entry name" value="CxxC-x17-CxxC_dom"/>
</dbReference>
<feature type="domain" description="Type IV secretion system coupling protein TraD DNA-binding" evidence="2">
    <location>
        <begin position="31"/>
        <end position="349"/>
    </location>
</feature>
<accession>A0A1F6V6Y6</accession>
<dbReference type="InterPro" id="IPR027417">
    <property type="entry name" value="P-loop_NTPase"/>
</dbReference>
<dbReference type="CDD" id="cd01127">
    <property type="entry name" value="TrwB_TraG_TraD_VirD4"/>
    <property type="match status" value="1"/>
</dbReference>
<proteinExistence type="predicted"/>
<feature type="compositionally biased region" description="Pro residues" evidence="1">
    <location>
        <begin position="675"/>
        <end position="684"/>
    </location>
</feature>
<dbReference type="Pfam" id="PF10412">
    <property type="entry name" value="TrwB_AAD_bind"/>
    <property type="match status" value="1"/>
</dbReference>
<feature type="compositionally biased region" description="Basic and acidic residues" evidence="1">
    <location>
        <begin position="523"/>
        <end position="539"/>
    </location>
</feature>